<dbReference type="GO" id="GO:0008168">
    <property type="term" value="F:methyltransferase activity"/>
    <property type="evidence" value="ECO:0007669"/>
    <property type="project" value="UniProtKB-KW"/>
</dbReference>
<dbReference type="STRING" id="1095630.A0A2J6TK24"/>
<dbReference type="InParanoid" id="A0A2J6TK24"/>
<proteinExistence type="predicted"/>
<dbReference type="Pfam" id="PF08242">
    <property type="entry name" value="Methyltransf_12"/>
    <property type="match status" value="1"/>
</dbReference>
<dbReference type="CDD" id="cd02440">
    <property type="entry name" value="AdoMet_MTases"/>
    <property type="match status" value="1"/>
</dbReference>
<dbReference type="Proteomes" id="UP000235371">
    <property type="component" value="Unassembled WGS sequence"/>
</dbReference>
<gene>
    <name evidence="2" type="ORF">K444DRAFT_334235</name>
</gene>
<organism evidence="2 3">
    <name type="scientific">Hyaloscypha bicolor E</name>
    <dbReference type="NCBI Taxonomy" id="1095630"/>
    <lineage>
        <taxon>Eukaryota</taxon>
        <taxon>Fungi</taxon>
        <taxon>Dikarya</taxon>
        <taxon>Ascomycota</taxon>
        <taxon>Pezizomycotina</taxon>
        <taxon>Leotiomycetes</taxon>
        <taxon>Helotiales</taxon>
        <taxon>Hyaloscyphaceae</taxon>
        <taxon>Hyaloscypha</taxon>
        <taxon>Hyaloscypha bicolor</taxon>
    </lineage>
</organism>
<dbReference type="RefSeq" id="XP_024740271.1">
    <property type="nucleotide sequence ID" value="XM_024871977.1"/>
</dbReference>
<dbReference type="PANTHER" id="PTHR42912">
    <property type="entry name" value="METHYLTRANSFERASE"/>
    <property type="match status" value="1"/>
</dbReference>
<dbReference type="GO" id="GO:0032259">
    <property type="term" value="P:methylation"/>
    <property type="evidence" value="ECO:0007669"/>
    <property type="project" value="UniProtKB-KW"/>
</dbReference>
<accession>A0A2J6TK24</accession>
<dbReference type="SUPFAM" id="SSF53335">
    <property type="entry name" value="S-adenosyl-L-methionine-dependent methyltransferases"/>
    <property type="match status" value="1"/>
</dbReference>
<dbReference type="GeneID" id="36580059"/>
<protein>
    <submittedName>
        <fullName evidence="2">S-adenosyl-L-methionine-dependent methyltransferase</fullName>
    </submittedName>
</protein>
<keyword evidence="2" id="KW-0489">Methyltransferase</keyword>
<name>A0A2J6TK24_9HELO</name>
<dbReference type="Gene3D" id="3.40.50.150">
    <property type="entry name" value="Vaccinia Virus protein VP39"/>
    <property type="match status" value="1"/>
</dbReference>
<keyword evidence="3" id="KW-1185">Reference proteome</keyword>
<reference evidence="2 3" key="1">
    <citation type="submission" date="2016-04" db="EMBL/GenBank/DDBJ databases">
        <title>A degradative enzymes factory behind the ericoid mycorrhizal symbiosis.</title>
        <authorList>
            <consortium name="DOE Joint Genome Institute"/>
            <person name="Martino E."/>
            <person name="Morin E."/>
            <person name="Grelet G."/>
            <person name="Kuo A."/>
            <person name="Kohler A."/>
            <person name="Daghino S."/>
            <person name="Barry K."/>
            <person name="Choi C."/>
            <person name="Cichocki N."/>
            <person name="Clum A."/>
            <person name="Copeland A."/>
            <person name="Hainaut M."/>
            <person name="Haridas S."/>
            <person name="Labutti K."/>
            <person name="Lindquist E."/>
            <person name="Lipzen A."/>
            <person name="Khouja H.-R."/>
            <person name="Murat C."/>
            <person name="Ohm R."/>
            <person name="Olson A."/>
            <person name="Spatafora J."/>
            <person name="Veneault-Fourrey C."/>
            <person name="Henrissat B."/>
            <person name="Grigoriev I."/>
            <person name="Martin F."/>
            <person name="Perotto S."/>
        </authorList>
    </citation>
    <scope>NUCLEOTIDE SEQUENCE [LARGE SCALE GENOMIC DNA]</scope>
    <source>
        <strain evidence="2 3">E</strain>
    </source>
</reference>
<evidence type="ECO:0000313" key="2">
    <source>
        <dbReference type="EMBL" id="PMD63367.1"/>
    </source>
</evidence>
<keyword evidence="2" id="KW-0808">Transferase</keyword>
<dbReference type="InterPro" id="IPR029063">
    <property type="entry name" value="SAM-dependent_MTases_sf"/>
</dbReference>
<sequence>MEEYDFCEYLHPLVGNESFRFFTASRVGSQDLINSTFSKLRTFFHIFGTLRYSHSIFDVAQFSIFLHITTLKMASSRPIQSVTNAELYNRWAKVRDSTFSHILTPSLFIYIYVLRVLRATRQQVYDTDGNILQSVDDVMLPALLNFVFTLLPSDMPITITELGCGTGRNTAKLLSPSSSLPQITSIAALDLSPGMLMVAKQRCETHLTANASNVLLAPPAVGFHEFDALHPELSPEINALEGKADLVLSTLVLEHLPLDVFFRTVKSFLKPGGYFLLTNMHADMGRISQAGFVDEVTGEKIRGHSFAHEISEAIEEGEKWGFEVVGEVGERAITEGDLGAVVGERGKKWIGINVWFGFVMRFGAVGKKG</sequence>
<dbReference type="InterPro" id="IPR050508">
    <property type="entry name" value="Methyltransf_Superfamily"/>
</dbReference>
<evidence type="ECO:0000259" key="1">
    <source>
        <dbReference type="Pfam" id="PF08242"/>
    </source>
</evidence>
<evidence type="ECO:0000313" key="3">
    <source>
        <dbReference type="Proteomes" id="UP000235371"/>
    </source>
</evidence>
<dbReference type="EMBL" id="KZ613782">
    <property type="protein sequence ID" value="PMD63367.1"/>
    <property type="molecule type" value="Genomic_DNA"/>
</dbReference>
<dbReference type="InterPro" id="IPR013217">
    <property type="entry name" value="Methyltransf_12"/>
</dbReference>
<feature type="domain" description="Methyltransferase type 12" evidence="1">
    <location>
        <begin position="161"/>
        <end position="275"/>
    </location>
</feature>
<dbReference type="AlphaFoldDB" id="A0A2J6TK24"/>
<dbReference type="PANTHER" id="PTHR42912:SF93">
    <property type="entry name" value="N6-ADENOSINE-METHYLTRANSFERASE TMT1A"/>
    <property type="match status" value="1"/>
</dbReference>
<dbReference type="OrthoDB" id="66144at2759"/>